<evidence type="ECO:0000256" key="2">
    <source>
        <dbReference type="SAM" id="Phobius"/>
    </source>
</evidence>
<dbReference type="Proteomes" id="UP001260980">
    <property type="component" value="Unassembled WGS sequence"/>
</dbReference>
<gene>
    <name evidence="3" type="ORF">RQP52_23910</name>
</gene>
<dbReference type="EMBL" id="JAWCUD010000009">
    <property type="protein sequence ID" value="MDU0204135.1"/>
    <property type="molecule type" value="Genomic_DNA"/>
</dbReference>
<feature type="transmembrane region" description="Helical" evidence="2">
    <location>
        <begin position="218"/>
        <end position="238"/>
    </location>
</feature>
<feature type="transmembrane region" description="Helical" evidence="2">
    <location>
        <begin position="189"/>
        <end position="212"/>
    </location>
</feature>
<sequence>MDYQRRKFPEGNAKEEAVLEFRGVMGGLYKISEWIMRLSVINLLWILCSIPVFFFGFMGLVSPSPDGLKAMLPIIAILAPFTLFPATTAMFAVARKWVTGEEDVPLLKTFFRGYKENYVQSMVGGIFFVLIFVIISVNYFFYLKQGSSLKILAVLFIAFTVIMIISLFNFFSIMVHLHMKIFQILKNSVLISIGNPINSIVLLLCNGAIFYICVTKFNFFLVVFFMGSIMATFSFWQFNRSFTKLQIKQQELEEKEQQKLEEAEAEAEANSEDRVEEETETRNSAVSLHKNDEKNRE</sequence>
<proteinExistence type="predicted"/>
<feature type="transmembrane region" description="Helical" evidence="2">
    <location>
        <begin position="40"/>
        <end position="62"/>
    </location>
</feature>
<organism evidence="3 4">
    <name type="scientific">Paenibacillus violae</name>
    <dbReference type="NCBI Taxonomy" id="3077234"/>
    <lineage>
        <taxon>Bacteria</taxon>
        <taxon>Bacillati</taxon>
        <taxon>Bacillota</taxon>
        <taxon>Bacilli</taxon>
        <taxon>Bacillales</taxon>
        <taxon>Paenibacillaceae</taxon>
        <taxon>Paenibacillus</taxon>
    </lineage>
</organism>
<feature type="compositionally biased region" description="Acidic residues" evidence="1">
    <location>
        <begin position="263"/>
        <end position="279"/>
    </location>
</feature>
<evidence type="ECO:0000256" key="1">
    <source>
        <dbReference type="SAM" id="MobiDB-lite"/>
    </source>
</evidence>
<feature type="transmembrane region" description="Helical" evidence="2">
    <location>
        <begin position="153"/>
        <end position="177"/>
    </location>
</feature>
<dbReference type="Pfam" id="PF04854">
    <property type="entry name" value="DUF624"/>
    <property type="match status" value="1"/>
</dbReference>
<keyword evidence="2" id="KW-0812">Transmembrane</keyword>
<feature type="transmembrane region" description="Helical" evidence="2">
    <location>
        <begin position="118"/>
        <end position="141"/>
    </location>
</feature>
<feature type="transmembrane region" description="Helical" evidence="2">
    <location>
        <begin position="74"/>
        <end position="98"/>
    </location>
</feature>
<name>A0ABU3RIN4_9BACL</name>
<keyword evidence="2" id="KW-1133">Transmembrane helix</keyword>
<evidence type="ECO:0000313" key="3">
    <source>
        <dbReference type="EMBL" id="MDU0204135.1"/>
    </source>
</evidence>
<reference evidence="3 4" key="1">
    <citation type="submission" date="2023-10" db="EMBL/GenBank/DDBJ databases">
        <title>Paenibacillus strain PFR10 Genome sequencing and assembly.</title>
        <authorList>
            <person name="Kim I."/>
        </authorList>
    </citation>
    <scope>NUCLEOTIDE SEQUENCE [LARGE SCALE GENOMIC DNA]</scope>
    <source>
        <strain evidence="3 4">PFR10</strain>
    </source>
</reference>
<protein>
    <submittedName>
        <fullName evidence="3">DUF624 domain-containing protein</fullName>
    </submittedName>
</protein>
<keyword evidence="4" id="KW-1185">Reference proteome</keyword>
<comment type="caution">
    <text evidence="3">The sequence shown here is derived from an EMBL/GenBank/DDBJ whole genome shotgun (WGS) entry which is preliminary data.</text>
</comment>
<evidence type="ECO:0000313" key="4">
    <source>
        <dbReference type="Proteomes" id="UP001260980"/>
    </source>
</evidence>
<keyword evidence="2" id="KW-0472">Membrane</keyword>
<dbReference type="InterPro" id="IPR006938">
    <property type="entry name" value="DUF624"/>
</dbReference>
<feature type="region of interest" description="Disordered" evidence="1">
    <location>
        <begin position="256"/>
        <end position="297"/>
    </location>
</feature>
<accession>A0ABU3RIN4</accession>